<dbReference type="EMBL" id="CP007521">
    <property type="protein sequence ID" value="AIA29492.1"/>
    <property type="molecule type" value="Genomic_DNA"/>
</dbReference>
<gene>
    <name evidence="1" type="ORF">MCFN_01750</name>
</gene>
<dbReference type="NCBIfam" id="NF045846">
    <property type="entry name" value="MSC0882_dom"/>
    <property type="match status" value="1"/>
</dbReference>
<accession>A0A059XW75</accession>
<evidence type="ECO:0000313" key="1">
    <source>
        <dbReference type="EMBL" id="AIA29492.1"/>
    </source>
</evidence>
<name>A0A059XW75_9BACT</name>
<dbReference type="AlphaFoldDB" id="A0A059XW75"/>
<keyword evidence="2" id="KW-1185">Reference proteome</keyword>
<reference evidence="1 2" key="1">
    <citation type="journal article" date="2014" name="Genome Announc.">
        <title>Complete Genome Sequence of the Bovine Mastitis Pathogen Mycoplasma californicum Strain ST-6T (ATCC 33461T).</title>
        <authorList>
            <person name="Calcutt M.J."/>
            <person name="Foecking M.F."/>
            <person name="Fox L.K."/>
        </authorList>
    </citation>
    <scope>NUCLEOTIDE SEQUENCE [LARGE SCALE GENOMIC DNA]</scope>
    <source>
        <strain evidence="1 2">ST-6</strain>
    </source>
</reference>
<protein>
    <submittedName>
        <fullName evidence="1">Membrane protein</fullName>
    </submittedName>
</protein>
<sequence>MRYKPINDTSTIEVVKSANDQSLSDDKKVVRDPKNQISPRVYGVIRTEKIIKITNLSISYSLMLASIVLFILSYFNIWIFKNNIGYLILYGVSAFIFLALGTKNLIENIQWTNTIHRYRDAISRGESTSSSTFHLAYRQIVLKSVNLTWILIFILTYMGIFTAIIYGLYSTKSWQFHTQELAGSHLSFKIDWVTILDKTFKNTNVFCLICVIIMASVVVFYVTMRLIDKKRLADLNDYLGEKSVEIHEQIEKARKDRNKAWLIAYIVVVVLTILLPLALALVAIWRLVRKRRLKIG</sequence>
<dbReference type="Proteomes" id="UP000027088">
    <property type="component" value="Chromosome"/>
</dbReference>
<organism evidence="1 2">
    <name type="scientific">Mycoplasmopsis californica</name>
    <dbReference type="NCBI Taxonomy" id="2113"/>
    <lineage>
        <taxon>Bacteria</taxon>
        <taxon>Bacillati</taxon>
        <taxon>Mycoplasmatota</taxon>
        <taxon>Mycoplasmoidales</taxon>
        <taxon>Metamycoplasmataceae</taxon>
        <taxon>Mycoplasmopsis</taxon>
    </lineage>
</organism>
<dbReference type="KEGG" id="mcr:MCFN_01750"/>
<evidence type="ECO:0000313" key="2">
    <source>
        <dbReference type="Proteomes" id="UP000027088"/>
    </source>
</evidence>
<proteinExistence type="predicted"/>
<dbReference type="RefSeq" id="WP_038561646.1">
    <property type="nucleotide sequence ID" value="NZ_AP018940.1"/>
</dbReference>
<dbReference type="InterPro" id="IPR059214">
    <property type="entry name" value="MSC_0882-like"/>
</dbReference>
<dbReference type="eggNOG" id="ENOG5031Y9T">
    <property type="taxonomic scope" value="Bacteria"/>
</dbReference>
<dbReference type="OrthoDB" id="398791at2"/>